<organism evidence="1 2">
    <name type="scientific">Botrytis paeoniae</name>
    <dbReference type="NCBI Taxonomy" id="278948"/>
    <lineage>
        <taxon>Eukaryota</taxon>
        <taxon>Fungi</taxon>
        <taxon>Dikarya</taxon>
        <taxon>Ascomycota</taxon>
        <taxon>Pezizomycotina</taxon>
        <taxon>Leotiomycetes</taxon>
        <taxon>Helotiales</taxon>
        <taxon>Sclerotiniaceae</taxon>
        <taxon>Botrytis</taxon>
    </lineage>
</organism>
<comment type="caution">
    <text evidence="1">The sequence shown here is derived from an EMBL/GenBank/DDBJ whole genome shotgun (WGS) entry which is preliminary data.</text>
</comment>
<proteinExistence type="predicted"/>
<accession>A0A4Z1G8I3</accession>
<gene>
    <name evidence="1" type="ORF">BPAE_0005g00250</name>
</gene>
<name>A0A4Z1G8I3_9HELO</name>
<reference evidence="1 2" key="1">
    <citation type="submission" date="2017-12" db="EMBL/GenBank/DDBJ databases">
        <title>Comparative genomics of Botrytis spp.</title>
        <authorList>
            <person name="Valero-Jimenez C.A."/>
            <person name="Tapia P."/>
            <person name="Veloso J."/>
            <person name="Silva-Moreno E."/>
            <person name="Staats M."/>
            <person name="Valdes J.H."/>
            <person name="Van Kan J.A.L."/>
        </authorList>
    </citation>
    <scope>NUCLEOTIDE SEQUENCE [LARGE SCALE GENOMIC DNA]</scope>
    <source>
        <strain evidence="1 2">Bp0003</strain>
    </source>
</reference>
<keyword evidence="2" id="KW-1185">Reference proteome</keyword>
<dbReference type="AlphaFoldDB" id="A0A4Z1G8I3"/>
<evidence type="ECO:0000313" key="1">
    <source>
        <dbReference type="EMBL" id="TGO30431.1"/>
    </source>
</evidence>
<dbReference type="Proteomes" id="UP000297910">
    <property type="component" value="Unassembled WGS sequence"/>
</dbReference>
<evidence type="ECO:0000313" key="2">
    <source>
        <dbReference type="Proteomes" id="UP000297910"/>
    </source>
</evidence>
<protein>
    <submittedName>
        <fullName evidence="1">Uncharacterized protein</fullName>
    </submittedName>
</protein>
<sequence length="62" mass="6951">MDAATELGAKKQWKQKKISIHDFKDVLRCNSLELVGKDVILRWGARANSFTVSGKYDVTAIV</sequence>
<dbReference type="EMBL" id="PQXI01000005">
    <property type="protein sequence ID" value="TGO30431.1"/>
    <property type="molecule type" value="Genomic_DNA"/>
</dbReference>